<evidence type="ECO:0008006" key="3">
    <source>
        <dbReference type="Google" id="ProtNLM"/>
    </source>
</evidence>
<reference evidence="1 2" key="1">
    <citation type="submission" date="2018-06" db="EMBL/GenBank/DDBJ databases">
        <title>Spirosoma sp. HMF3257 Genome sequencing and assembly.</title>
        <authorList>
            <person name="Kang H."/>
            <person name="Cha I."/>
            <person name="Kim H."/>
            <person name="Kang J."/>
            <person name="Joh K."/>
        </authorList>
    </citation>
    <scope>NUCLEOTIDE SEQUENCE [LARGE SCALE GENOMIC DNA]</scope>
    <source>
        <strain evidence="1 2">HMF3257</strain>
    </source>
</reference>
<proteinExistence type="predicted"/>
<name>A0A327NSD5_9BACT</name>
<organism evidence="1 2">
    <name type="scientific">Spirosoma telluris</name>
    <dbReference type="NCBI Taxonomy" id="2183553"/>
    <lineage>
        <taxon>Bacteria</taxon>
        <taxon>Pseudomonadati</taxon>
        <taxon>Bacteroidota</taxon>
        <taxon>Cytophagia</taxon>
        <taxon>Cytophagales</taxon>
        <taxon>Cytophagaceae</taxon>
        <taxon>Spirosoma</taxon>
    </lineage>
</organism>
<evidence type="ECO:0000313" key="2">
    <source>
        <dbReference type="Proteomes" id="UP000249016"/>
    </source>
</evidence>
<dbReference type="AlphaFoldDB" id="A0A327NSD5"/>
<evidence type="ECO:0000313" key="1">
    <source>
        <dbReference type="EMBL" id="RAI77369.1"/>
    </source>
</evidence>
<protein>
    <recommendedName>
        <fullName evidence="3">Lipocalin-like domain-containing protein</fullName>
    </recommendedName>
</protein>
<gene>
    <name evidence="1" type="ORF">HMF3257_30165</name>
</gene>
<sequence length="140" mass="15176">MVTLTISCKKSDDVAPATTATTIDLKSVMPAGSWSVSSLRQKTEDKSSNFKNMTFAFSSDGSVTVTDGNKTTKGSWVYSPAVTYYGGDGFASLVLNMGTSKPFDLLNRTWNVNTESTTSTLKLDNKEPLDDEHLVFAKNL</sequence>
<dbReference type="Proteomes" id="UP000249016">
    <property type="component" value="Unassembled WGS sequence"/>
</dbReference>
<comment type="caution">
    <text evidence="1">The sequence shown here is derived from an EMBL/GenBank/DDBJ whole genome shotgun (WGS) entry which is preliminary data.</text>
</comment>
<dbReference type="RefSeq" id="WP_146619303.1">
    <property type="nucleotide sequence ID" value="NZ_QLII01000001.1"/>
</dbReference>
<dbReference type="OrthoDB" id="962026at2"/>
<accession>A0A327NSD5</accession>
<dbReference type="EMBL" id="QLII01000001">
    <property type="protein sequence ID" value="RAI77369.1"/>
    <property type="molecule type" value="Genomic_DNA"/>
</dbReference>
<keyword evidence="2" id="KW-1185">Reference proteome</keyword>